<keyword evidence="2" id="KW-1185">Reference proteome</keyword>
<reference evidence="1 2" key="2">
    <citation type="submission" date="2009-02" db="EMBL/GenBank/DDBJ databases">
        <title>Draft genome sequence of Clostridium asparagiforme (DSM 15981).</title>
        <authorList>
            <person name="Sudarsanam P."/>
            <person name="Ley R."/>
            <person name="Guruge J."/>
            <person name="Turnbaugh P.J."/>
            <person name="Mahowald M."/>
            <person name="Liep D."/>
            <person name="Gordon J."/>
        </authorList>
    </citation>
    <scope>NUCLEOTIDE SEQUENCE [LARGE SCALE GENOMIC DNA]</scope>
    <source>
        <strain evidence="1 2">DSM 15981</strain>
    </source>
</reference>
<name>C0D490_9FIRM</name>
<accession>C0D490</accession>
<comment type="caution">
    <text evidence="1">The sequence shown here is derived from an EMBL/GenBank/DDBJ whole genome shotgun (WGS) entry which is preliminary data.</text>
</comment>
<protein>
    <submittedName>
        <fullName evidence="1">Uncharacterized protein</fullName>
    </submittedName>
</protein>
<evidence type="ECO:0000313" key="2">
    <source>
        <dbReference type="Proteomes" id="UP000004756"/>
    </source>
</evidence>
<dbReference type="AlphaFoldDB" id="C0D490"/>
<organism evidence="1 2">
    <name type="scientific">[Clostridium] asparagiforme DSM 15981</name>
    <dbReference type="NCBI Taxonomy" id="518636"/>
    <lineage>
        <taxon>Bacteria</taxon>
        <taxon>Bacillati</taxon>
        <taxon>Bacillota</taxon>
        <taxon>Clostridia</taxon>
        <taxon>Lachnospirales</taxon>
        <taxon>Lachnospiraceae</taxon>
        <taxon>Enterocloster</taxon>
    </lineage>
</organism>
<reference evidence="1 2" key="1">
    <citation type="submission" date="2009-01" db="EMBL/GenBank/DDBJ databases">
        <authorList>
            <person name="Fulton L."/>
            <person name="Clifton S."/>
            <person name="Fulton B."/>
            <person name="Xu J."/>
            <person name="Minx P."/>
            <person name="Pepin K.H."/>
            <person name="Johnson M."/>
            <person name="Bhonagiri V."/>
            <person name="Nash W.E."/>
            <person name="Mardis E.R."/>
            <person name="Wilson R.K."/>
        </authorList>
    </citation>
    <scope>NUCLEOTIDE SEQUENCE [LARGE SCALE GENOMIC DNA]</scope>
    <source>
        <strain evidence="1 2">DSM 15981</strain>
    </source>
</reference>
<evidence type="ECO:0000313" key="1">
    <source>
        <dbReference type="EMBL" id="EEG53849.1"/>
    </source>
</evidence>
<proteinExistence type="predicted"/>
<dbReference type="Proteomes" id="UP000004756">
    <property type="component" value="Unassembled WGS sequence"/>
</dbReference>
<dbReference type="HOGENOM" id="CLU_3214260_0_0_9"/>
<dbReference type="EMBL" id="ACCJ01000326">
    <property type="protein sequence ID" value="EEG53849.1"/>
    <property type="molecule type" value="Genomic_DNA"/>
</dbReference>
<sequence>MHFFAFRKKVHFLSPSFHTPTAIILTPSASILNLSQNSAVLYFF</sequence>
<gene>
    <name evidence="1" type="ORF">CLOSTASPAR_04084</name>
</gene>